<evidence type="ECO:0000256" key="1">
    <source>
        <dbReference type="SAM" id="MobiDB-lite"/>
    </source>
</evidence>
<evidence type="ECO:0000313" key="3">
    <source>
        <dbReference type="EMBL" id="GFY21941.1"/>
    </source>
</evidence>
<dbReference type="Gene3D" id="4.10.60.10">
    <property type="entry name" value="Zinc finger, CCHC-type"/>
    <property type="match status" value="1"/>
</dbReference>
<feature type="domain" description="Pre-C2HC" evidence="2">
    <location>
        <begin position="136"/>
        <end position="195"/>
    </location>
</feature>
<evidence type="ECO:0000313" key="4">
    <source>
        <dbReference type="Proteomes" id="UP000887159"/>
    </source>
</evidence>
<accession>A0A8X6SZ14</accession>
<sequence>MDNRNEPTDMDLIDSPRRTPTPPPLSACEQILQTKAQLQKMETFKKFKLACIAELQAMPDHHPDEPFYRRAVSELQEVEETINLAVSDLASFPPCVSPGCPHHDSGLKIITPKDSPDVTPTKRVVLKGLPRNFKVEEIQADLEELGFTPEKVNQLIGRRSKQPIPVFLVTLPRSIENLKIFHLKTLSYLSIRVEGYNGKGVTQCYTCNHFHHNSENCHLNPRCLKCGEGHITRECPITERLETAYCINCEMYGHMANWRGCPCFPKPPKGTALNNRNSYTNVYNSIIRPNVSYAQAANPNKISTNFNSPK</sequence>
<comment type="caution">
    <text evidence="3">The sequence shown here is derived from an EMBL/GenBank/DDBJ whole genome shotgun (WGS) entry which is preliminary data.</text>
</comment>
<reference evidence="3" key="1">
    <citation type="submission" date="2020-08" db="EMBL/GenBank/DDBJ databases">
        <title>Multicomponent nature underlies the extraordinary mechanical properties of spider dragline silk.</title>
        <authorList>
            <person name="Kono N."/>
            <person name="Nakamura H."/>
            <person name="Mori M."/>
            <person name="Yoshida Y."/>
            <person name="Ohtoshi R."/>
            <person name="Malay A.D."/>
            <person name="Moran D.A.P."/>
            <person name="Tomita M."/>
            <person name="Numata K."/>
            <person name="Arakawa K."/>
        </authorList>
    </citation>
    <scope>NUCLEOTIDE SEQUENCE</scope>
</reference>
<gene>
    <name evidence="3" type="primary">ORF1_49</name>
    <name evidence="3" type="ORF">TNCV_3295851</name>
</gene>
<feature type="region of interest" description="Disordered" evidence="1">
    <location>
        <begin position="1"/>
        <end position="24"/>
    </location>
</feature>
<dbReference type="EMBL" id="BMAU01021359">
    <property type="protein sequence ID" value="GFY21941.1"/>
    <property type="molecule type" value="Genomic_DNA"/>
</dbReference>
<proteinExistence type="predicted"/>
<name>A0A8X6SZ14_TRICX</name>
<organism evidence="3 4">
    <name type="scientific">Trichonephila clavipes</name>
    <name type="common">Golden silk orbweaver</name>
    <name type="synonym">Nephila clavipes</name>
    <dbReference type="NCBI Taxonomy" id="2585209"/>
    <lineage>
        <taxon>Eukaryota</taxon>
        <taxon>Metazoa</taxon>
        <taxon>Ecdysozoa</taxon>
        <taxon>Arthropoda</taxon>
        <taxon>Chelicerata</taxon>
        <taxon>Arachnida</taxon>
        <taxon>Araneae</taxon>
        <taxon>Araneomorphae</taxon>
        <taxon>Entelegynae</taxon>
        <taxon>Araneoidea</taxon>
        <taxon>Nephilidae</taxon>
        <taxon>Trichonephila</taxon>
    </lineage>
</organism>
<dbReference type="Pfam" id="PF07530">
    <property type="entry name" value="PRE_C2HC"/>
    <property type="match status" value="1"/>
</dbReference>
<keyword evidence="4" id="KW-1185">Reference proteome</keyword>
<evidence type="ECO:0000259" key="2">
    <source>
        <dbReference type="Pfam" id="PF07530"/>
    </source>
</evidence>
<dbReference type="Proteomes" id="UP000887159">
    <property type="component" value="Unassembled WGS sequence"/>
</dbReference>
<dbReference type="AlphaFoldDB" id="A0A8X6SZ14"/>
<protein>
    <submittedName>
        <fullName evidence="3">Nucleic-acid-binding protein from transposon X-element</fullName>
    </submittedName>
</protein>
<dbReference type="InterPro" id="IPR006579">
    <property type="entry name" value="Pre_C2HC_dom"/>
</dbReference>